<dbReference type="InterPro" id="IPR051156">
    <property type="entry name" value="Mito/Outer_Membr_Metalloprot"/>
</dbReference>
<dbReference type="EMBL" id="QOZG01000003">
    <property type="protein sequence ID" value="RCS24122.1"/>
    <property type="molecule type" value="Genomic_DNA"/>
</dbReference>
<evidence type="ECO:0000256" key="5">
    <source>
        <dbReference type="ARBA" id="ARBA00022833"/>
    </source>
</evidence>
<accession>A0A368K6X7</accession>
<evidence type="ECO:0000256" key="6">
    <source>
        <dbReference type="ARBA" id="ARBA00023049"/>
    </source>
</evidence>
<dbReference type="Proteomes" id="UP000253420">
    <property type="component" value="Unassembled WGS sequence"/>
</dbReference>
<dbReference type="InterPro" id="IPR001915">
    <property type="entry name" value="Peptidase_M48"/>
</dbReference>
<feature type="domain" description="Peptidase M48" evidence="7">
    <location>
        <begin position="51"/>
        <end position="248"/>
    </location>
</feature>
<evidence type="ECO:0000256" key="4">
    <source>
        <dbReference type="ARBA" id="ARBA00022801"/>
    </source>
</evidence>
<gene>
    <name evidence="8" type="ORF">DUT91_07255</name>
</gene>
<sequence>MGLAAIFPHCDFHLLAAMPRKLVTAVMAAAVGLLPIVQAQAQSRSLPIVRDAEIEALVTDYAAPILKVAGLNSRGIRIVLVNNNSFNAFVDGRRIFINTGTLLQAETPNEVIGVIAHESGHLAGAHQQRLREQLRRAQTMAVIGMLLGMGATAAGAASGNSSVAGAGGGIALGGTEMAMRNLLSYQRTEEITADRSAITYLSQTGQSAKGMLSTFSRFANALSLTGTRVDPYRISHPMPRERIANLQTLAHESPYFDKKDPEALQLRHDMMRAKIAAYTAGPGGVARIFRNNQRGLAARYGDAISTFLHGSAKAALPKIDALIKEQPKNPYFQEMRGEILLKANDSAGAAKAFQRAAALDTRKSGLIRMSYGRALMLTGEKSNMSSAIRELKTGVVRDPEFSAGYGYLAQAYGQMGDIGEAELATADMHYYSGNIQEARIFATRAQQKLKRGSPEWVRAQDIINSKKPRS</sequence>
<organism evidence="8 9">
    <name type="scientific">Phyllobacterium salinisoli</name>
    <dbReference type="NCBI Taxonomy" id="1899321"/>
    <lineage>
        <taxon>Bacteria</taxon>
        <taxon>Pseudomonadati</taxon>
        <taxon>Pseudomonadota</taxon>
        <taxon>Alphaproteobacteria</taxon>
        <taxon>Hyphomicrobiales</taxon>
        <taxon>Phyllobacteriaceae</taxon>
        <taxon>Phyllobacterium</taxon>
    </lineage>
</organism>
<dbReference type="GO" id="GO:0046872">
    <property type="term" value="F:metal ion binding"/>
    <property type="evidence" value="ECO:0007669"/>
    <property type="project" value="UniProtKB-KW"/>
</dbReference>
<dbReference type="OrthoDB" id="9814887at2"/>
<dbReference type="AlphaFoldDB" id="A0A368K6X7"/>
<evidence type="ECO:0000256" key="1">
    <source>
        <dbReference type="ARBA" id="ARBA00001947"/>
    </source>
</evidence>
<proteinExistence type="predicted"/>
<keyword evidence="9" id="KW-1185">Reference proteome</keyword>
<dbReference type="CDD" id="cd07324">
    <property type="entry name" value="M48C_Oma1-like"/>
    <property type="match status" value="1"/>
</dbReference>
<protein>
    <submittedName>
        <fullName evidence="8">M48 family peptidase</fullName>
    </submittedName>
</protein>
<dbReference type="Gene3D" id="1.25.40.10">
    <property type="entry name" value="Tetratricopeptide repeat domain"/>
    <property type="match status" value="1"/>
</dbReference>
<comment type="cofactor">
    <cofactor evidence="1">
        <name>Zn(2+)</name>
        <dbReference type="ChEBI" id="CHEBI:29105"/>
    </cofactor>
</comment>
<keyword evidence="4" id="KW-0378">Hydrolase</keyword>
<evidence type="ECO:0000313" key="9">
    <source>
        <dbReference type="Proteomes" id="UP000253420"/>
    </source>
</evidence>
<dbReference type="Gene3D" id="3.30.2010.10">
    <property type="entry name" value="Metalloproteases ('zincins'), catalytic domain"/>
    <property type="match status" value="1"/>
</dbReference>
<evidence type="ECO:0000259" key="7">
    <source>
        <dbReference type="Pfam" id="PF01435"/>
    </source>
</evidence>
<dbReference type="GO" id="GO:0051603">
    <property type="term" value="P:proteolysis involved in protein catabolic process"/>
    <property type="evidence" value="ECO:0007669"/>
    <property type="project" value="TreeGrafter"/>
</dbReference>
<dbReference type="Pfam" id="PF01435">
    <property type="entry name" value="Peptidase_M48"/>
    <property type="match status" value="1"/>
</dbReference>
<name>A0A368K6X7_9HYPH</name>
<reference evidence="8 9" key="1">
    <citation type="submission" date="2018-07" db="EMBL/GenBank/DDBJ databases">
        <title>The draft genome of Phyllobacterium salinisoli.</title>
        <authorList>
            <person name="Liu L."/>
            <person name="Li L."/>
            <person name="Zhang X."/>
            <person name="Liang L."/>
        </authorList>
    </citation>
    <scope>NUCLEOTIDE SEQUENCE [LARGE SCALE GENOMIC DNA]</scope>
    <source>
        <strain evidence="8 9">LLAN61</strain>
    </source>
</reference>
<dbReference type="GO" id="GO:0016020">
    <property type="term" value="C:membrane"/>
    <property type="evidence" value="ECO:0007669"/>
    <property type="project" value="TreeGrafter"/>
</dbReference>
<keyword evidence="6" id="KW-0482">Metalloprotease</keyword>
<evidence type="ECO:0000256" key="2">
    <source>
        <dbReference type="ARBA" id="ARBA00022670"/>
    </source>
</evidence>
<dbReference type="GO" id="GO:0004222">
    <property type="term" value="F:metalloendopeptidase activity"/>
    <property type="evidence" value="ECO:0007669"/>
    <property type="project" value="InterPro"/>
</dbReference>
<dbReference type="SUPFAM" id="SSF48452">
    <property type="entry name" value="TPR-like"/>
    <property type="match status" value="1"/>
</dbReference>
<keyword evidence="5" id="KW-0862">Zinc</keyword>
<dbReference type="InterPro" id="IPR011990">
    <property type="entry name" value="TPR-like_helical_dom_sf"/>
</dbReference>
<evidence type="ECO:0000313" key="8">
    <source>
        <dbReference type="EMBL" id="RCS24122.1"/>
    </source>
</evidence>
<comment type="caution">
    <text evidence="8">The sequence shown here is derived from an EMBL/GenBank/DDBJ whole genome shotgun (WGS) entry which is preliminary data.</text>
</comment>
<dbReference type="PANTHER" id="PTHR22726:SF1">
    <property type="entry name" value="METALLOENDOPEPTIDASE OMA1, MITOCHONDRIAL"/>
    <property type="match status" value="1"/>
</dbReference>
<keyword evidence="3" id="KW-0479">Metal-binding</keyword>
<evidence type="ECO:0000256" key="3">
    <source>
        <dbReference type="ARBA" id="ARBA00022723"/>
    </source>
</evidence>
<keyword evidence="2" id="KW-0645">Protease</keyword>
<dbReference type="PANTHER" id="PTHR22726">
    <property type="entry name" value="METALLOENDOPEPTIDASE OMA1"/>
    <property type="match status" value="1"/>
</dbReference>